<dbReference type="CDD" id="cd00104">
    <property type="entry name" value="KAZAL_FS"/>
    <property type="match status" value="6"/>
</dbReference>
<feature type="region of interest" description="Disordered" evidence="5">
    <location>
        <begin position="2181"/>
        <end position="2201"/>
    </location>
</feature>
<evidence type="ECO:0000256" key="2">
    <source>
        <dbReference type="ARBA" id="ARBA00011881"/>
    </source>
</evidence>
<comment type="caution">
    <text evidence="8">The sequence shown here is derived from an EMBL/GenBank/DDBJ whole genome shotgun (WGS) entry which is preliminary data.</text>
</comment>
<dbReference type="PANTHER" id="PTHR11066">
    <property type="entry name" value="ACYL-COA THIOESTERASE"/>
    <property type="match status" value="1"/>
</dbReference>
<accession>A0A2A2L1C6</accession>
<dbReference type="Pfam" id="PF07648">
    <property type="entry name" value="Kazal_2"/>
    <property type="match status" value="8"/>
</dbReference>
<evidence type="ECO:0000256" key="4">
    <source>
        <dbReference type="ARBA" id="ARBA00023098"/>
    </source>
</evidence>
<dbReference type="InterPro" id="IPR025652">
    <property type="entry name" value="TesB_C"/>
</dbReference>
<keyword evidence="9" id="KW-1185">Reference proteome</keyword>
<feature type="compositionally biased region" description="Polar residues" evidence="5">
    <location>
        <begin position="124"/>
        <end position="145"/>
    </location>
</feature>
<feature type="transmembrane region" description="Helical" evidence="6">
    <location>
        <begin position="1279"/>
        <end position="1300"/>
    </location>
</feature>
<feature type="compositionally biased region" description="Basic residues" evidence="5">
    <location>
        <begin position="4315"/>
        <end position="4324"/>
    </location>
</feature>
<sequence length="4437" mass="504902">MILQASFNPFLELQKEGRKEGVISVHSLDTYTEGFSTNTDNVIPIGSNLGAPQLVLKNQLDALRFKSIIGSRKRIHHSLIVKDPREYLVPDITKSTRDPVINYSTDGGSIEVVDRYGTSTPYEETGITSISPTFNESRTSSSSTEDYLDQSKPCSAEMCNKRTWKPVCDNRNNTHRNICLFKFFVCKVYKTENIRIEMAHEGPCLPEPEFFAPATPDVIETTTEASEIPMEEDCQPCPVTEQRVEICDNQKMTLPNLCRVIWFNCILRKRGESERAISHIGRCAGDSPIYDVKDEICPEDCPVENQNVCSADNQTFANFCEFQRFACNRRKKGLPNVELRHMRACDEPEMNQVKMILTETVMPVQPFETTTETPQISTSLSPADSHFRILIPTVNMKELGVERFESSTESIFAGSGAELDDFDHFGFQPHTMINEEPPLAASTQITATNPRTSSTKMMQTREENFECPEPRCQYADDSLDSIICDSEGKLHENLCEFTYARCLAARNGVFLSVQPEEKCTKDKCQFDCSSSIHYVCGNDFVNYRNLCSFRRQKCLLPSLDILFHGKCEECLQAPCPQLPASAPDDHFVCGADNQTRSICEFKMLSCIINKNYGINLTINHVGKCCKNGPCKDGKEPPKINRTIEEKDKYPTPEAFRGTIPDTDMHMTTVSAPTTFNGEQCPSECDNDYSPVCATNSVTYTNLCHLQDAKCRYQMDIQIAYTGECCDEMCPDNFSPVCDSENITHQNLCYFGKQRCITERITGKNISISKYDVCSAEEEICNFDCPKQYNPICASNGETIVNLCELERLNCFVKKNVTMGKILTIDYNGTCCPEDKCGFEFAPVCDNNYSTHANECLFRQKACIENRKFGRHLTILYPGQCCQKECSKMRAPVCDGARTHKNMCVFKSAQCEAEKRGEILQLAYTGQCCAIQRPCLKTGKICDSEGETHPNICHFRQKKCILSRTAKKILSVVHEGECCLLKSCSKTAQPVCDDRGGTHLSLCHFQNTKCIHDKIHPQNALQLAYLDKCCQNECAGEFSPVCDQMNPIQILQYEETKKVKNIRTREEFLSNCSRWNPYFIFVTIAMGVNWGLSGFFLVAPAYISSAEFKDNNTEFWKVQDEFALNSTWLNLPEYVATSFSAGNLIIGPVFSALSDSETIPRKTHSKASVIFGMSWIFGSALVAPVAYLFPNWRHLLVVLAVPNLVLGIFLFFTLEESLEYLLLVKDKKSAMRLIDKIQRREERIIEIDIDSMISNAEKKRMANQNSSASFFWHFKSNPKFVILIGICTYMSFTSTLLHNAMALTSTVISVGNAHVNFVLSSLVEIPSYLTVPMLQKWLGKIYTLFLFHSVTAISNIFLSFVSSELIFHSVFWFLAKFACSSAFMCILILGSQEFPVECRNISIGICATIGNIGAVIAPQLELLNHIRPNLMFQVFAVCSGFATFLSLAIPKSEKLDQGKPLTNVTHINFESRADHLRAGLIDTFLNLDKIDTNLYLARHLLKGRVSYNAVYGGQVVGQSLAAAACTVDDCFIPHSLHSYFIKTGSVDKPILYTIDRIRDGRSFCTRIVKAIQDGEAIFSCQISFHKKERDAIIHQHVMPSVPDPESLKDARTVAEDYLSLTSGSEEKKIIIEHIIKEVNTAFERVFDVRPVDSQKFLLGSDKPESMIWIKAREDIGEDHRLHQCVAAYLTDLSMINTAIRPHAAKDGFVPSMSFSLDHNVWFHEPDFRVDDWMLYETVSTKAGGSRAFIEGRLWTKDGRLVVSTAQEALVRDKPTTSLMNAVWAPIQLEQTGTKVEATTVITSSHVVESHSETHITSMEEHHESHEHVEYSAARVEHSESIHSNESDLVRNVLGTMHHEEQHYDVPPPIEESHYDTPPIDIHKADTVSTRRSSAISEASTLKGAAATKAHYSFHEADAHRMSQSAGGSGAEHEIALHRIPDLEFTKHGMETDTNVREFVFVSNDHESRRSSHSSGGFEHPQYVESKRESNAASEPYFHDLAHDVPLPVPDYDVPHHEPSEHEEDVHFATPPPSSRASFLVESINRDNEMEHRPLEIEHHVPPAPHYNAYDTRRSTGASEQTSHISEESIPIGHTGSAGELVPNLAGPKVSENLRPVVLPKDSVPPPAPVFPTYASPVKRTPSPTHVHKPPTPLDEVEIHHHHIERRDSRSRHEAAFEEVVHKHEHSHKHEHHHVHHHSSGDDDVVVKSYVPLHEEMASSEGVQSLRSKFENKKVPEPNYSFNAYQQVDDDYESIDGYRNADANISTHEQRSTYDVPSSHGVHQNSRDYEHVPATLPSPPPVPKTPPPQFVQTLAFSHDIPYTVFRSNVETGQVKPPHHYDKPVVNSEQRRGQSQSHNGASHHYQEHRDEGTYVVEHVYDNVASGDYSHLRVDISSTGAIRHSPQTRSTEHKRDSSPDYAVPYANTPPLHKTLPNSPSPRCASESHSSSHHGYAPPALLPDYELFFNTVHHHYTPSIPKPAEDRRHIERTHHYVPVPPRTTSRERSSSEIHIHNYIPQVKTAEPQTKVVHHHHYIEKSANTKETKEIIREHHYIPNPVPQLTADSKSEVERHHHFIPKAPSVEKDRRSDSIEREHHFVPPIMIKEAQDSKFEADASHHHYVPSVPPKFDHQRKSVDLTSHHYLPAVPNKEDRVKEDDELRRHHFIPPVVNEVSRYTEMHIERQHHYLPTIPFTEKSQRTEDLSSHSYLPALPPRERSGSESIHHRHNYIPPTVSHEDPGPRTDIHSHRYTPFVPITEARKSEIEREHGYVPPVAAPRERRNRSEENIHHNYLPAIPSKEYDRLEIQRTHHYQPVARPLNMEYQRTEKVIRTDLTKHSYIPPSLPVDDRHYASIDAHAKHKYIPSLAITNDSKGTIEHEHHYLPTIPNSDEKRSKESHEHHHYVPSLPLKEDQHSDEIQRSHSYVPPIVSKSEISKDRIGSDHHYIPPIIRSDERKEIVHSHNYIPPLPKTENDERNTKRDVEHHHHYIAQVHQQHEDRREIIHDHSYFPIIPNKEAEKREVSHEHTYLPHFERKSDIRQISHTHNYLPPLAASSESAPKEDTTHHSYVPFTSKTDDSRREIVRDHRFIPPIITKDEKAFANLNKHAYVPPLVSKVTDEHKEITRDHTYVPIIPNTSDSKKSADITQHSFVPTIVTREERTGKDFEKHSYVPPVLRSEDNHKPDFSHHSYQPLPPSYTSDQREIVREHAYVPVLPKSNVETRNNDLAKHQYIPPTLPVESTHKDDFSRHNYQPTIPMISEESRVVQREHEYVPILPRINENDRKADNTKHSYVPPIITKEDREQADFDKHNYIPAVIPVEASKKRRLSRHNYRPLIPKSAGDPKEVSRAHNYVPHVPITESTNPIDMTRHTYQPPFIRKDEKSKSEHDKHSFVPLVPTTESNIKEDTSHHHFMPIVPKIYEDSREILREHAYVPVVPRQETSSARNKPDEEKEIIREHNYTPFIPPTGDKSRKEVISDHHYVPAVQERSTKDSEIIREHQYAPLIPPKDQIPQKGAIPEHHYVPAVQERPTKDSEIIREHQYAPIIPQKDQIPQKSAIPEHHFVPLVLEKQNGYHGITREHHFAPLIPSKENSARQDAIADHHYTPLVPNKLDNSREIIRDHQYLPFPTKSDREKSEINPYHSYEPPIPIGERSTRPDIGRHNYEPFVPTKDEIVGQINRSHGYIPAHSRSDDRRDIIHDHSYVPLLQIANQPSANNDIGSHSYVPAVQKFDDRREIIRDHSYLPAPVAGPNAKLSSADMMHHSYVPNLISRANGPAELPLGSHSYLPSADMELYHNYDSDSNYRQSPIATTANPAPARWGRPPRTNYPDDTTIFMSESMTHLNQIGDKSRDYSNVTPPSEPSTLVKLEPDDKFPPSEPATFRPQAAPRSQKVDNLQSNDYGGVIRERRRSSGRRPIVPKVFARQPMHSRADTASPKPVPPPVFASTTNAPYNPHERHPSPSRVDNASPRPAPIPVYASVTYAPHATERHSSPSRADALSPKPASIPIYANTRIAPAAQINDKHVGDDYLNDMQRKQQHVEHAHHQTGHQHKDSDIQYQRQVKEHHDVGGGVKVEKRESAIFQYEHIQIHPKGHRADSLPPAGHTHTHSTHHDHTHAHAHEQPVHIPTKEPIRERAPSRTRLPDKRDSAPVLYEHTGVHQHTETNGYTGVHAHSNKHLPPPEDDHIAPVYALTDRFGGATVEQQHQNRTASANSINRPPATTPLHVNTHRHHDYEMHNSVRVVKNVREFVHTWGDKDFVPPPTSPLVGIPRLSNSPRETKHHSHSQSRPHPEPAVRSHTPVYAYAGPVYTNTHAHSDRQHHHEHASKRSSVSSGHHHHDVHNPVPQQTAVSHTDYEAPRRDTVNSQIHGHQVYDSHHEVQRRDHEGSVSQRVDHHEETFELEPVSKRREVFEVRSSGIVRTYSGHKKVRGDIKPLVDLRN</sequence>
<keyword evidence="6" id="KW-0472">Membrane</keyword>
<keyword evidence="6" id="KW-1133">Transmembrane helix</keyword>
<feature type="domain" description="Kazal-like" evidence="7">
    <location>
        <begin position="774"/>
        <end position="830"/>
    </location>
</feature>
<dbReference type="Pfam" id="PF07690">
    <property type="entry name" value="MFS_1"/>
    <property type="match status" value="1"/>
</dbReference>
<dbReference type="InterPro" id="IPR011701">
    <property type="entry name" value="MFS"/>
</dbReference>
<dbReference type="GO" id="GO:0047617">
    <property type="term" value="F:fatty acyl-CoA hydrolase activity"/>
    <property type="evidence" value="ECO:0007669"/>
    <property type="project" value="InterPro"/>
</dbReference>
<dbReference type="PANTHER" id="PTHR11066:SF49">
    <property type="entry name" value="ACYL-COA THIOESTERASE II"/>
    <property type="match status" value="1"/>
</dbReference>
<dbReference type="InterPro" id="IPR003703">
    <property type="entry name" value="Acyl_CoA_thio"/>
</dbReference>
<dbReference type="GO" id="GO:0022857">
    <property type="term" value="F:transmembrane transporter activity"/>
    <property type="evidence" value="ECO:0007669"/>
    <property type="project" value="InterPro"/>
</dbReference>
<evidence type="ECO:0000313" key="8">
    <source>
        <dbReference type="EMBL" id="PAV79952.1"/>
    </source>
</evidence>
<dbReference type="InterPro" id="IPR002350">
    <property type="entry name" value="Kazal_dom"/>
</dbReference>
<protein>
    <recommendedName>
        <fullName evidence="7">Kazal-like domain-containing protein</fullName>
    </recommendedName>
</protein>
<feature type="transmembrane region" description="Helical" evidence="6">
    <location>
        <begin position="1369"/>
        <end position="1388"/>
    </location>
</feature>
<dbReference type="OrthoDB" id="68328at2759"/>
<proteinExistence type="inferred from homology"/>
<dbReference type="SUPFAM" id="SSF103473">
    <property type="entry name" value="MFS general substrate transporter"/>
    <property type="match status" value="1"/>
</dbReference>
<feature type="region of interest" description="Disordered" evidence="5">
    <location>
        <begin position="2394"/>
        <end position="2452"/>
    </location>
</feature>
<dbReference type="InterPro" id="IPR049449">
    <property type="entry name" value="TesB_ACOT8-like_N"/>
</dbReference>
<dbReference type="InterPro" id="IPR036259">
    <property type="entry name" value="MFS_trans_sf"/>
</dbReference>
<dbReference type="NCBIfam" id="TIGR00189">
    <property type="entry name" value="tesB"/>
    <property type="match status" value="1"/>
</dbReference>
<feature type="transmembrane region" description="Helical" evidence="6">
    <location>
        <begin position="1336"/>
        <end position="1357"/>
    </location>
</feature>
<evidence type="ECO:0000256" key="5">
    <source>
        <dbReference type="SAM" id="MobiDB-lite"/>
    </source>
</evidence>
<evidence type="ECO:0000313" key="9">
    <source>
        <dbReference type="Proteomes" id="UP000218231"/>
    </source>
</evidence>
<dbReference type="SMART" id="SM00280">
    <property type="entry name" value="KAZAL"/>
    <property type="match status" value="12"/>
</dbReference>
<dbReference type="CDD" id="cd03444">
    <property type="entry name" value="Thioesterase_II_repeat1"/>
    <property type="match status" value="1"/>
</dbReference>
<feature type="compositionally biased region" description="Polar residues" evidence="5">
    <location>
        <begin position="2263"/>
        <end position="2282"/>
    </location>
</feature>
<feature type="domain" description="Kazal-like" evidence="7">
    <location>
        <begin position="148"/>
        <end position="206"/>
    </location>
</feature>
<feature type="region of interest" description="Disordered" evidence="5">
    <location>
        <begin position="3050"/>
        <end position="3069"/>
    </location>
</feature>
<dbReference type="SUPFAM" id="SSF100895">
    <property type="entry name" value="Kazal-type serine protease inhibitors"/>
    <property type="match status" value="9"/>
</dbReference>
<dbReference type="EMBL" id="LIAE01007331">
    <property type="protein sequence ID" value="PAV79952.1"/>
    <property type="molecule type" value="Genomic_DNA"/>
</dbReference>
<dbReference type="Pfam" id="PF02551">
    <property type="entry name" value="Acyl_CoA_thio"/>
    <property type="match status" value="1"/>
</dbReference>
<feature type="region of interest" description="Disordered" evidence="5">
    <location>
        <begin position="2329"/>
        <end position="2365"/>
    </location>
</feature>
<feature type="region of interest" description="Disordered" evidence="5">
    <location>
        <begin position="124"/>
        <end position="148"/>
    </location>
</feature>
<dbReference type="PROSITE" id="PS51465">
    <property type="entry name" value="KAZAL_2"/>
    <property type="match status" value="7"/>
</dbReference>
<feature type="compositionally biased region" description="Basic and acidic residues" evidence="5">
    <location>
        <begin position="2886"/>
        <end position="2896"/>
    </location>
</feature>
<dbReference type="InterPro" id="IPR042171">
    <property type="entry name" value="Acyl-CoA_hotdog"/>
</dbReference>
<feature type="region of interest" description="Disordered" evidence="5">
    <location>
        <begin position="3171"/>
        <end position="3191"/>
    </location>
</feature>
<feature type="region of interest" description="Disordered" evidence="5">
    <location>
        <begin position="4370"/>
        <end position="4394"/>
    </location>
</feature>
<feature type="compositionally biased region" description="Basic residues" evidence="5">
    <location>
        <begin position="2181"/>
        <end position="2196"/>
    </location>
</feature>
<dbReference type="InterPro" id="IPR029069">
    <property type="entry name" value="HotDog_dom_sf"/>
</dbReference>
<feature type="region of interest" description="Disordered" evidence="5">
    <location>
        <begin position="1965"/>
        <end position="1990"/>
    </location>
</feature>
<name>A0A2A2L1C6_9BILA</name>
<keyword evidence="3" id="KW-0378">Hydrolase</keyword>
<dbReference type="CDD" id="cd03445">
    <property type="entry name" value="Thioesterase_II_repeat2"/>
    <property type="match status" value="1"/>
</dbReference>
<feature type="region of interest" description="Disordered" evidence="5">
    <location>
        <begin position="4252"/>
        <end position="4294"/>
    </location>
</feature>
<dbReference type="GO" id="GO:0009062">
    <property type="term" value="P:fatty acid catabolic process"/>
    <property type="evidence" value="ECO:0007669"/>
    <property type="project" value="TreeGrafter"/>
</dbReference>
<feature type="compositionally biased region" description="Polar residues" evidence="5">
    <location>
        <begin position="2394"/>
        <end position="2405"/>
    </location>
</feature>
<evidence type="ECO:0000256" key="1">
    <source>
        <dbReference type="ARBA" id="ARBA00006538"/>
    </source>
</evidence>
<dbReference type="FunFam" id="2.40.160.210:FF:000001">
    <property type="entry name" value="Acyl-CoA thioesterase II"/>
    <property type="match status" value="1"/>
</dbReference>
<evidence type="ECO:0000256" key="6">
    <source>
        <dbReference type="SAM" id="Phobius"/>
    </source>
</evidence>
<feature type="region of interest" description="Disordered" evidence="5">
    <location>
        <begin position="2263"/>
        <end position="2303"/>
    </location>
</feature>
<feature type="region of interest" description="Disordered" evidence="5">
    <location>
        <begin position="2881"/>
        <end position="2901"/>
    </location>
</feature>
<evidence type="ECO:0000256" key="3">
    <source>
        <dbReference type="ARBA" id="ARBA00022801"/>
    </source>
</evidence>
<comment type="subunit">
    <text evidence="2">Homotetramer.</text>
</comment>
<feature type="region of interest" description="Disordered" evidence="5">
    <location>
        <begin position="4091"/>
        <end position="4144"/>
    </location>
</feature>
<feature type="domain" description="Kazal-like" evidence="7">
    <location>
        <begin position="725"/>
        <end position="773"/>
    </location>
</feature>
<feature type="transmembrane region" description="Helical" evidence="6">
    <location>
        <begin position="1400"/>
        <end position="1417"/>
    </location>
</feature>
<feature type="domain" description="Kazal-like" evidence="7">
    <location>
        <begin position="831"/>
        <end position="880"/>
    </location>
</feature>
<dbReference type="Gene3D" id="1.20.1250.20">
    <property type="entry name" value="MFS general substrate transporter like domains"/>
    <property type="match status" value="1"/>
</dbReference>
<dbReference type="Gene3D" id="3.30.60.30">
    <property type="match status" value="8"/>
</dbReference>
<organism evidence="8 9">
    <name type="scientific">Diploscapter pachys</name>
    <dbReference type="NCBI Taxonomy" id="2018661"/>
    <lineage>
        <taxon>Eukaryota</taxon>
        <taxon>Metazoa</taxon>
        <taxon>Ecdysozoa</taxon>
        <taxon>Nematoda</taxon>
        <taxon>Chromadorea</taxon>
        <taxon>Rhabditida</taxon>
        <taxon>Rhabditina</taxon>
        <taxon>Rhabditomorpha</taxon>
        <taxon>Rhabditoidea</taxon>
        <taxon>Rhabditidae</taxon>
        <taxon>Diploscapter</taxon>
    </lineage>
</organism>
<reference evidence="8 9" key="1">
    <citation type="journal article" date="2017" name="Curr. Biol.">
        <title>Genome architecture and evolution of a unichromosomal asexual nematode.</title>
        <authorList>
            <person name="Fradin H."/>
            <person name="Zegar C."/>
            <person name="Gutwein M."/>
            <person name="Lucas J."/>
            <person name="Kovtun M."/>
            <person name="Corcoran D."/>
            <person name="Baugh L.R."/>
            <person name="Kiontke K."/>
            <person name="Gunsalus K."/>
            <person name="Fitch D.H."/>
            <person name="Piano F."/>
        </authorList>
    </citation>
    <scope>NUCLEOTIDE SEQUENCE [LARGE SCALE GENOMIC DNA]</scope>
    <source>
        <strain evidence="8">PF1309</strain>
    </source>
</reference>
<dbReference type="Gene3D" id="2.40.160.210">
    <property type="entry name" value="Acyl-CoA thioesterase, double hotdog domain"/>
    <property type="match status" value="1"/>
</dbReference>
<feature type="transmembrane region" description="Helical" evidence="6">
    <location>
        <begin position="1168"/>
        <end position="1188"/>
    </location>
</feature>
<evidence type="ECO:0000259" key="7">
    <source>
        <dbReference type="PROSITE" id="PS51465"/>
    </source>
</evidence>
<keyword evidence="6" id="KW-0812">Transmembrane</keyword>
<feature type="transmembrane region" description="Helical" evidence="6">
    <location>
        <begin position="1077"/>
        <end position="1102"/>
    </location>
</feature>
<dbReference type="Pfam" id="PF00050">
    <property type="entry name" value="Kazal_1"/>
    <property type="match status" value="3"/>
</dbReference>
<feature type="domain" description="Kazal-like" evidence="7">
    <location>
        <begin position="291"/>
        <end position="347"/>
    </location>
</feature>
<feature type="domain" description="Kazal-like" evidence="7">
    <location>
        <begin position="674"/>
        <end position="724"/>
    </location>
</feature>
<dbReference type="GO" id="GO:0005782">
    <property type="term" value="C:peroxisomal matrix"/>
    <property type="evidence" value="ECO:0007669"/>
    <property type="project" value="TreeGrafter"/>
</dbReference>
<dbReference type="InterPro" id="IPR036058">
    <property type="entry name" value="Kazal_dom_sf"/>
</dbReference>
<comment type="similarity">
    <text evidence="1">Belongs to the C/M/P thioester hydrolase family.</text>
</comment>
<feature type="compositionally biased region" description="Pro residues" evidence="5">
    <location>
        <begin position="2294"/>
        <end position="2303"/>
    </location>
</feature>
<feature type="region of interest" description="Disordered" evidence="5">
    <location>
        <begin position="4198"/>
        <end position="4223"/>
    </location>
</feature>
<feature type="compositionally biased region" description="Basic and acidic residues" evidence="5">
    <location>
        <begin position="3173"/>
        <end position="3184"/>
    </location>
</feature>
<feature type="domain" description="Kazal-like" evidence="7">
    <location>
        <begin position="513"/>
        <end position="569"/>
    </location>
</feature>
<gene>
    <name evidence="8" type="ORF">WR25_13005</name>
</gene>
<feature type="compositionally biased region" description="Polar residues" evidence="5">
    <location>
        <begin position="4198"/>
        <end position="4213"/>
    </location>
</feature>
<dbReference type="Pfam" id="PF13622">
    <property type="entry name" value="4HBT_3"/>
    <property type="match status" value="1"/>
</dbReference>
<dbReference type="SUPFAM" id="SSF54637">
    <property type="entry name" value="Thioesterase/thiol ester dehydrase-isomerase"/>
    <property type="match status" value="2"/>
</dbReference>
<keyword evidence="4" id="KW-0443">Lipid metabolism</keyword>
<dbReference type="STRING" id="2018661.A0A2A2L1C6"/>
<feature type="compositionally biased region" description="Basic and acidic residues" evidence="5">
    <location>
        <begin position="4107"/>
        <end position="4144"/>
    </location>
</feature>
<dbReference type="Proteomes" id="UP000218231">
    <property type="component" value="Unassembled WGS sequence"/>
</dbReference>
<feature type="region of interest" description="Disordered" evidence="5">
    <location>
        <begin position="4311"/>
        <end position="4352"/>
    </location>
</feature>
<feature type="transmembrane region" description="Helical" evidence="6">
    <location>
        <begin position="1429"/>
        <end position="1448"/>
    </location>
</feature>
<feature type="region of interest" description="Disordered" evidence="5">
    <location>
        <begin position="3845"/>
        <end position="3967"/>
    </location>
</feature>
<dbReference type="GO" id="GO:0006637">
    <property type="term" value="P:acyl-CoA metabolic process"/>
    <property type="evidence" value="ECO:0007669"/>
    <property type="project" value="InterPro"/>
</dbReference>
<feature type="region of interest" description="Disordered" evidence="5">
    <location>
        <begin position="2132"/>
        <end position="2151"/>
    </location>
</feature>
<feature type="region of interest" description="Disordered" evidence="5">
    <location>
        <begin position="3625"/>
        <end position="3657"/>
    </location>
</feature>